<dbReference type="SUPFAM" id="SSF111369">
    <property type="entry name" value="HlyD-like secretion proteins"/>
    <property type="match status" value="1"/>
</dbReference>
<reference evidence="6 7" key="1">
    <citation type="submission" date="2020-03" db="EMBL/GenBank/DDBJ databases">
        <title>Genomic Encyclopedia of Type Strains, Phase IV (KMG-IV): sequencing the most valuable type-strain genomes for metagenomic binning, comparative biology and taxonomic classification.</title>
        <authorList>
            <person name="Goeker M."/>
        </authorList>
    </citation>
    <scope>NUCLEOTIDE SEQUENCE [LARGE SCALE GENOMIC DNA]</scope>
    <source>
        <strain evidence="6 7">DSM 5718</strain>
    </source>
</reference>
<dbReference type="PANTHER" id="PTHR30469">
    <property type="entry name" value="MULTIDRUG RESISTANCE PROTEIN MDTA"/>
    <property type="match status" value="1"/>
</dbReference>
<dbReference type="NCBIfam" id="TIGR01730">
    <property type="entry name" value="RND_mfp"/>
    <property type="match status" value="1"/>
</dbReference>
<feature type="coiled-coil region" evidence="2">
    <location>
        <begin position="21"/>
        <end position="58"/>
    </location>
</feature>
<feature type="domain" description="Multidrug resistance protein MdtA-like C-terminal permuted SH3" evidence="5">
    <location>
        <begin position="304"/>
        <end position="361"/>
    </location>
</feature>
<dbReference type="Pfam" id="PF25954">
    <property type="entry name" value="Beta-barrel_RND_2"/>
    <property type="match status" value="1"/>
</dbReference>
<evidence type="ECO:0000313" key="7">
    <source>
        <dbReference type="Proteomes" id="UP000537126"/>
    </source>
</evidence>
<dbReference type="InterPro" id="IPR058648">
    <property type="entry name" value="HH_CzcB-like"/>
</dbReference>
<feature type="domain" description="CusB-like beta-barrel" evidence="4">
    <location>
        <begin position="227"/>
        <end position="300"/>
    </location>
</feature>
<dbReference type="FunFam" id="2.40.30.170:FF:000010">
    <property type="entry name" value="Efflux RND transporter periplasmic adaptor subunit"/>
    <property type="match status" value="1"/>
</dbReference>
<sequence length="378" mass="41833">MKRILIAISIAAFILACGAEKNDLAAKREQLIQKKKALAKLEAEVKALEKEIAALDPAFKEDLDDRTLITTLPVTRTTFAHYVEARGIIEAEKNVLITPQTVGKIVKIYVKEGQVVTPGQVIARQDVDVILKNIEQLKTQLELATTLFEKQKRLWEQNIGTEVQYLQAKTNKEALERQLAALQAQADLAVIRAPFGGVIDKVFAKEGEVAALTTPIARLVSLNEIKVVAELSEAHLNRVKVGDEVLVEVPALQETQTSRITYVGQVIDPTNRTFRIEVALRNPNGKMKPEMIVLVKLKDSEVPDAVVIPVSLVQEDAAGKFVYIVDTTTNTVQRRNIEIGRVYDGKAQVLKGLEGNELLVNEGFRFVSEGKKVKITQS</sequence>
<dbReference type="GO" id="GO:1990281">
    <property type="term" value="C:efflux pump complex"/>
    <property type="evidence" value="ECO:0007669"/>
    <property type="project" value="TreeGrafter"/>
</dbReference>
<dbReference type="RefSeq" id="WP_166920757.1">
    <property type="nucleotide sequence ID" value="NZ_JAASRN010000005.1"/>
</dbReference>
<dbReference type="InterPro" id="IPR058792">
    <property type="entry name" value="Beta-barrel_RND_2"/>
</dbReference>
<dbReference type="InterPro" id="IPR058627">
    <property type="entry name" value="MdtA-like_C"/>
</dbReference>
<dbReference type="Pfam" id="PF25893">
    <property type="entry name" value="HH_CzcB"/>
    <property type="match status" value="1"/>
</dbReference>
<dbReference type="Proteomes" id="UP000537126">
    <property type="component" value="Unassembled WGS sequence"/>
</dbReference>
<dbReference type="Pfam" id="PF25967">
    <property type="entry name" value="RND-MFP_C"/>
    <property type="match status" value="1"/>
</dbReference>
<dbReference type="GO" id="GO:0015562">
    <property type="term" value="F:efflux transmembrane transporter activity"/>
    <property type="evidence" value="ECO:0007669"/>
    <property type="project" value="TreeGrafter"/>
</dbReference>
<keyword evidence="7" id="KW-1185">Reference proteome</keyword>
<evidence type="ECO:0000313" key="6">
    <source>
        <dbReference type="EMBL" id="NIK74716.1"/>
    </source>
</evidence>
<dbReference type="PROSITE" id="PS51257">
    <property type="entry name" value="PROKAR_LIPOPROTEIN"/>
    <property type="match status" value="1"/>
</dbReference>
<dbReference type="Gene3D" id="2.40.420.20">
    <property type="match status" value="1"/>
</dbReference>
<feature type="domain" description="CzcB-like alpha-helical hairpin" evidence="3">
    <location>
        <begin position="136"/>
        <end position="184"/>
    </location>
</feature>
<dbReference type="Gene3D" id="2.40.50.100">
    <property type="match status" value="1"/>
</dbReference>
<name>A0A846MSZ4_9BACT</name>
<dbReference type="Gene3D" id="2.40.30.170">
    <property type="match status" value="1"/>
</dbReference>
<comment type="caution">
    <text evidence="6">The sequence shown here is derived from an EMBL/GenBank/DDBJ whole genome shotgun (WGS) entry which is preliminary data.</text>
</comment>
<organism evidence="6 7">
    <name type="scientific">Thermonema lapsum</name>
    <dbReference type="NCBI Taxonomy" id="28195"/>
    <lineage>
        <taxon>Bacteria</taxon>
        <taxon>Pseudomonadati</taxon>
        <taxon>Bacteroidota</taxon>
        <taxon>Cytophagia</taxon>
        <taxon>Cytophagales</taxon>
        <taxon>Thermonemataceae</taxon>
        <taxon>Thermonema</taxon>
    </lineage>
</organism>
<feature type="coiled-coil region" evidence="2">
    <location>
        <begin position="134"/>
        <end position="192"/>
    </location>
</feature>
<dbReference type="EMBL" id="JAASRN010000005">
    <property type="protein sequence ID" value="NIK74716.1"/>
    <property type="molecule type" value="Genomic_DNA"/>
</dbReference>
<evidence type="ECO:0000256" key="1">
    <source>
        <dbReference type="ARBA" id="ARBA00009477"/>
    </source>
</evidence>
<protein>
    <submittedName>
        <fullName evidence="6">RND family efflux transporter MFP subunit</fullName>
    </submittedName>
</protein>
<dbReference type="InterPro" id="IPR006143">
    <property type="entry name" value="RND_pump_MFP"/>
</dbReference>
<comment type="similarity">
    <text evidence="1">Belongs to the membrane fusion protein (MFP) (TC 8.A.1) family.</text>
</comment>
<accession>A0A846MSZ4</accession>
<evidence type="ECO:0000259" key="5">
    <source>
        <dbReference type="Pfam" id="PF25967"/>
    </source>
</evidence>
<keyword evidence="2" id="KW-0175">Coiled coil</keyword>
<dbReference type="PANTHER" id="PTHR30469:SF15">
    <property type="entry name" value="HLYD FAMILY OF SECRETION PROTEINS"/>
    <property type="match status" value="1"/>
</dbReference>
<proteinExistence type="inferred from homology"/>
<dbReference type="AlphaFoldDB" id="A0A846MSZ4"/>
<evidence type="ECO:0000256" key="2">
    <source>
        <dbReference type="SAM" id="Coils"/>
    </source>
</evidence>
<evidence type="ECO:0000259" key="3">
    <source>
        <dbReference type="Pfam" id="PF25893"/>
    </source>
</evidence>
<gene>
    <name evidence="6" type="ORF">FHS56_002248</name>
</gene>
<dbReference type="Gene3D" id="1.10.287.470">
    <property type="entry name" value="Helix hairpin bin"/>
    <property type="match status" value="1"/>
</dbReference>
<evidence type="ECO:0000259" key="4">
    <source>
        <dbReference type="Pfam" id="PF25954"/>
    </source>
</evidence>